<evidence type="ECO:0000256" key="2">
    <source>
        <dbReference type="SAM" id="SignalP"/>
    </source>
</evidence>
<organism evidence="3 4">
    <name type="scientific">Roseovarius aestuarii</name>
    <dbReference type="NCBI Taxonomy" id="475083"/>
    <lineage>
        <taxon>Bacteria</taxon>
        <taxon>Pseudomonadati</taxon>
        <taxon>Pseudomonadota</taxon>
        <taxon>Alphaproteobacteria</taxon>
        <taxon>Rhodobacterales</taxon>
        <taxon>Roseobacteraceae</taxon>
        <taxon>Roseovarius</taxon>
    </lineage>
</organism>
<dbReference type="EMBL" id="FWXB01000012">
    <property type="protein sequence ID" value="SMC13242.1"/>
    <property type="molecule type" value="Genomic_DNA"/>
</dbReference>
<feature type="chain" id="PRO_5012100904" evidence="2">
    <location>
        <begin position="29"/>
        <end position="65"/>
    </location>
</feature>
<keyword evidence="4" id="KW-1185">Reference proteome</keyword>
<keyword evidence="1" id="KW-1133">Transmembrane helix</keyword>
<gene>
    <name evidence="3" type="ORF">ROA7745_03087</name>
</gene>
<evidence type="ECO:0000313" key="3">
    <source>
        <dbReference type="EMBL" id="SMC13242.1"/>
    </source>
</evidence>
<dbReference type="RefSeq" id="WP_085801189.1">
    <property type="nucleotide sequence ID" value="NZ_FWXB01000012.1"/>
</dbReference>
<keyword evidence="1" id="KW-0472">Membrane</keyword>
<feature type="signal peptide" evidence="2">
    <location>
        <begin position="1"/>
        <end position="28"/>
    </location>
</feature>
<keyword evidence="2" id="KW-0732">Signal</keyword>
<protein>
    <submittedName>
        <fullName evidence="3">Uncharacterized protein</fullName>
    </submittedName>
</protein>
<dbReference type="Proteomes" id="UP000193224">
    <property type="component" value="Unassembled WGS sequence"/>
</dbReference>
<proteinExistence type="predicted"/>
<keyword evidence="1" id="KW-0812">Transmembrane</keyword>
<reference evidence="3 4" key="1">
    <citation type="submission" date="2017-03" db="EMBL/GenBank/DDBJ databases">
        <authorList>
            <person name="Afonso C.L."/>
            <person name="Miller P.J."/>
            <person name="Scott M.A."/>
            <person name="Spackman E."/>
            <person name="Goraichik I."/>
            <person name="Dimitrov K.M."/>
            <person name="Suarez D.L."/>
            <person name="Swayne D.E."/>
        </authorList>
    </citation>
    <scope>NUCLEOTIDE SEQUENCE [LARGE SCALE GENOMIC DNA]</scope>
    <source>
        <strain evidence="3 4">CECT 7745</strain>
    </source>
</reference>
<feature type="transmembrane region" description="Helical" evidence="1">
    <location>
        <begin position="37"/>
        <end position="55"/>
    </location>
</feature>
<evidence type="ECO:0000313" key="4">
    <source>
        <dbReference type="Proteomes" id="UP000193224"/>
    </source>
</evidence>
<accession>A0A1X7BUD7</accession>
<evidence type="ECO:0000256" key="1">
    <source>
        <dbReference type="SAM" id="Phobius"/>
    </source>
</evidence>
<sequence>MQQKTFKREFAACLAVFLCFVAWKASNAEPVETLKVIIWPIMLFVGAAFGMQWASKQTDLTTGRK</sequence>
<dbReference type="AlphaFoldDB" id="A0A1X7BUD7"/>
<name>A0A1X7BUD7_9RHOB</name>